<evidence type="ECO:0000256" key="3">
    <source>
        <dbReference type="ARBA" id="ARBA00022898"/>
    </source>
</evidence>
<dbReference type="Gene3D" id="3.90.1150.10">
    <property type="entry name" value="Aspartate Aminotransferase, domain 1"/>
    <property type="match status" value="1"/>
</dbReference>
<dbReference type="InterPro" id="IPR000310">
    <property type="entry name" value="Orn/Lys/Arg_deCO2ase_major_dom"/>
</dbReference>
<dbReference type="GO" id="GO:0005829">
    <property type="term" value="C:cytosol"/>
    <property type="evidence" value="ECO:0007669"/>
    <property type="project" value="TreeGrafter"/>
</dbReference>
<dbReference type="InterPro" id="IPR008286">
    <property type="entry name" value="Prn/Lys/Arg_de-COase_C"/>
</dbReference>
<sequence length="787" mass="88687">MDYFRRFNFLFATPTFDSEDLEGARYNQIIEEIERSGFEVVRARNIEDAEIAVQTDAAIGCMLVDWGKKGLEGKTASLINLMRRRGLEFPIILLIRRKRFEDVPVEVLDFIDGYVFLSEETPAFIAKSLISRLKQYAETLKTPFFGALVDYAEEGNQLWTCPGHNGGIFYSRSPIGRVFMEHLGEAVFRDDLDNSVLDLGDLLTHEGPALAAQKEAAKIFGAEKTYFVLNGTSTSNKVALSALVTDGDLVLFDRNNHKAAHHGALMISGGIPVYLPTIRNPYGLIGPVDYAAFDEEALRERIRTHPLVKDPEAHKKPRPFRVAVVEQCTYDGTIHNAEMILKRIGHLCDYILFDEAWAGFMKFHPLYAGRFAMGLADLGPDAPGIIATQSTHKQLASFSQASQIHMKDRHITGQKRRVEHRRFNESFMQHASTSPFYPLFASLDVGAQMMKGRSGEVLWDDTIRLGIELRKKIRAVRREFEEKENRPERRWFFEPFVPDRVAIPDVSSPGAVHDVPWESIATDQLATNPAFWHLTPGAAWHGFSAMEPGFAMTDPNKLTLLTPGFDRASGKYTEHGIPAPVVAQYLRENRIVAEKNDLNSLLFLLTPGVEASKAGTLISGLVAFKKLYDDNALLEEAIPEFYRRRPSRYAGVRLRDLCTDMHSFFRQADVSALQTKQFSADHLPPIALSPHDAARCLVRNDVEYLPIDQIAGRIATTPFVVYPPGIATIVPGERLTDRAKPMIDYLKMFETCFNTFPGFEVEIQGLYREIDETGRIRLYTYVVAEQA</sequence>
<dbReference type="Pfam" id="PF01276">
    <property type="entry name" value="OKR_DC_1"/>
    <property type="match status" value="1"/>
</dbReference>
<name>A0A1C3WEA9_9HYPH</name>
<dbReference type="InterPro" id="IPR015424">
    <property type="entry name" value="PyrdxlP-dep_Trfase"/>
</dbReference>
<protein>
    <submittedName>
        <fullName evidence="7">Ornithine decarboxylase</fullName>
    </submittedName>
</protein>
<feature type="modified residue" description="N6-(pyridoxal phosphate)lysine" evidence="5">
    <location>
        <position position="393"/>
    </location>
</feature>
<dbReference type="InterPro" id="IPR036633">
    <property type="entry name" value="Prn/Lys/Arg_de-COase_C_sf"/>
</dbReference>
<dbReference type="PIRSF" id="PIRSF009393">
    <property type="entry name" value="Orn_decarb"/>
    <property type="match status" value="1"/>
</dbReference>
<feature type="domain" description="Orn/Lys/Arg decarboxylases family 1 pyridoxal-P attachment site" evidence="6">
    <location>
        <begin position="388"/>
        <end position="402"/>
    </location>
</feature>
<keyword evidence="4" id="KW-0456">Lyase</keyword>
<proteinExistence type="inferred from homology"/>
<dbReference type="STRING" id="411945.GA0061102_102818"/>
<comment type="similarity">
    <text evidence="1">Belongs to the Orn/Lys/Arg decarboxylase class-I family.</text>
</comment>
<reference evidence="8" key="1">
    <citation type="submission" date="2016-08" db="EMBL/GenBank/DDBJ databases">
        <authorList>
            <person name="Varghese N."/>
            <person name="Submissions Spin"/>
        </authorList>
    </citation>
    <scope>NUCLEOTIDE SEQUENCE [LARGE SCALE GENOMIC DNA]</scope>
    <source>
        <strain evidence="8">HAMBI 2971</strain>
    </source>
</reference>
<organism evidence="7 8">
    <name type="scientific">Rhizobium miluonense</name>
    <dbReference type="NCBI Taxonomy" id="411945"/>
    <lineage>
        <taxon>Bacteria</taxon>
        <taxon>Pseudomonadati</taxon>
        <taxon>Pseudomonadota</taxon>
        <taxon>Alphaproteobacteria</taxon>
        <taxon>Hyphomicrobiales</taxon>
        <taxon>Rhizobiaceae</taxon>
        <taxon>Rhizobium/Agrobacterium group</taxon>
        <taxon>Rhizobium</taxon>
    </lineage>
</organism>
<dbReference type="PROSITE" id="PS00703">
    <property type="entry name" value="OKR_DC_1"/>
    <property type="match status" value="1"/>
</dbReference>
<dbReference type="Pfam" id="PF03709">
    <property type="entry name" value="OKR_DC_1_N"/>
    <property type="match status" value="1"/>
</dbReference>
<gene>
    <name evidence="7" type="ORF">GA0061102_102818</name>
</gene>
<dbReference type="Gene3D" id="3.40.640.10">
    <property type="entry name" value="Type I PLP-dependent aspartate aminotransferase-like (Major domain)"/>
    <property type="match status" value="1"/>
</dbReference>
<dbReference type="Pfam" id="PF03711">
    <property type="entry name" value="OKR_DC_1_C"/>
    <property type="match status" value="1"/>
</dbReference>
<dbReference type="OrthoDB" id="9761189at2"/>
<evidence type="ECO:0000256" key="1">
    <source>
        <dbReference type="ARBA" id="ARBA00010671"/>
    </source>
</evidence>
<keyword evidence="3 5" id="KW-0663">Pyridoxal phosphate</keyword>
<evidence type="ECO:0000256" key="2">
    <source>
        <dbReference type="ARBA" id="ARBA00022793"/>
    </source>
</evidence>
<dbReference type="InterPro" id="IPR005308">
    <property type="entry name" value="OKR_de-COase_N"/>
</dbReference>
<dbReference type="Proteomes" id="UP000199435">
    <property type="component" value="Unassembled WGS sequence"/>
</dbReference>
<dbReference type="InterPro" id="IPR015421">
    <property type="entry name" value="PyrdxlP-dep_Trfase_major"/>
</dbReference>
<dbReference type="FunFam" id="3.40.640.10:FF:000008">
    <property type="entry name" value="Lysine decarboxylase, inducible"/>
    <property type="match status" value="1"/>
</dbReference>
<dbReference type="EMBL" id="FMAH01000028">
    <property type="protein sequence ID" value="SCB38417.1"/>
    <property type="molecule type" value="Genomic_DNA"/>
</dbReference>
<dbReference type="RefSeq" id="WP_092852767.1">
    <property type="nucleotide sequence ID" value="NZ_FMAH01000028.1"/>
</dbReference>
<dbReference type="GO" id="GO:0006520">
    <property type="term" value="P:amino acid metabolic process"/>
    <property type="evidence" value="ECO:0007669"/>
    <property type="project" value="InterPro"/>
</dbReference>
<evidence type="ECO:0000259" key="6">
    <source>
        <dbReference type="PROSITE" id="PS00703"/>
    </source>
</evidence>
<evidence type="ECO:0000313" key="7">
    <source>
        <dbReference type="EMBL" id="SCB38417.1"/>
    </source>
</evidence>
<dbReference type="SUPFAM" id="SSF53383">
    <property type="entry name" value="PLP-dependent transferases"/>
    <property type="match status" value="1"/>
</dbReference>
<accession>A0A1C3WEA9</accession>
<dbReference type="Gene3D" id="3.90.100.10">
    <property type="entry name" value="Orn/Lys/Arg decarboxylase, C-terminal domain"/>
    <property type="match status" value="1"/>
</dbReference>
<evidence type="ECO:0000256" key="5">
    <source>
        <dbReference type="PIRSR" id="PIRSR009393-1"/>
    </source>
</evidence>
<dbReference type="SUPFAM" id="SSF55904">
    <property type="entry name" value="Ornithine decarboxylase C-terminal domain"/>
    <property type="match status" value="1"/>
</dbReference>
<dbReference type="AlphaFoldDB" id="A0A1C3WEA9"/>
<dbReference type="GO" id="GO:0030170">
    <property type="term" value="F:pyridoxal phosphate binding"/>
    <property type="evidence" value="ECO:0007669"/>
    <property type="project" value="TreeGrafter"/>
</dbReference>
<dbReference type="PANTHER" id="PTHR45229:SF3">
    <property type="entry name" value="BIODEGRADATIVE ARGININE DECARBOXYLASE"/>
    <property type="match status" value="1"/>
</dbReference>
<keyword evidence="8" id="KW-1185">Reference proteome</keyword>
<keyword evidence="2" id="KW-0210">Decarboxylase</keyword>
<dbReference type="InterPro" id="IPR015422">
    <property type="entry name" value="PyrdxlP-dep_Trfase_small"/>
</dbReference>
<dbReference type="InterPro" id="IPR011193">
    <property type="entry name" value="Orn/lys/arg_de-COase"/>
</dbReference>
<dbReference type="Gene3D" id="3.40.50.2300">
    <property type="match status" value="1"/>
</dbReference>
<evidence type="ECO:0000256" key="4">
    <source>
        <dbReference type="ARBA" id="ARBA00023239"/>
    </source>
</evidence>
<dbReference type="PANTHER" id="PTHR45229">
    <property type="entry name" value="CONSTITUTIVE ORNITHINE DECARBOXYLASE"/>
    <property type="match status" value="1"/>
</dbReference>
<evidence type="ECO:0000313" key="8">
    <source>
        <dbReference type="Proteomes" id="UP000199435"/>
    </source>
</evidence>
<dbReference type="GO" id="GO:0016831">
    <property type="term" value="F:carboxy-lyase activity"/>
    <property type="evidence" value="ECO:0007669"/>
    <property type="project" value="UniProtKB-KW"/>
</dbReference>